<dbReference type="Pfam" id="PF01590">
    <property type="entry name" value="GAF"/>
    <property type="match status" value="1"/>
</dbReference>
<dbReference type="Gene3D" id="3.30.450.40">
    <property type="match status" value="1"/>
</dbReference>
<evidence type="ECO:0000313" key="2">
    <source>
        <dbReference type="EMBL" id="CAH1216965.1"/>
    </source>
</evidence>
<feature type="domain" description="GAF" evidence="1">
    <location>
        <begin position="55"/>
        <end position="133"/>
    </location>
</feature>
<dbReference type="SUPFAM" id="SSF55781">
    <property type="entry name" value="GAF domain-like"/>
    <property type="match status" value="1"/>
</dbReference>
<dbReference type="InterPro" id="IPR029016">
    <property type="entry name" value="GAF-like_dom_sf"/>
</dbReference>
<protein>
    <recommendedName>
        <fullName evidence="1">GAF domain-containing protein</fullName>
    </recommendedName>
</protein>
<accession>A0ABM9CMY7</accession>
<reference evidence="2" key="1">
    <citation type="submission" date="2022-01" db="EMBL/GenBank/DDBJ databases">
        <authorList>
            <person name="Criscuolo A."/>
        </authorList>
    </citation>
    <scope>NUCLEOTIDE SEQUENCE</scope>
    <source>
        <strain evidence="2">CIP111893</strain>
    </source>
</reference>
<dbReference type="RefSeq" id="WP_236344588.1">
    <property type="nucleotide sequence ID" value="NZ_CAKMMF010000027.1"/>
</dbReference>
<dbReference type="Proteomes" id="UP000838686">
    <property type="component" value="Unassembled WGS sequence"/>
</dbReference>
<name>A0ABM9CMY7_9BACL</name>
<proteinExistence type="predicted"/>
<comment type="caution">
    <text evidence="2">The sequence shown here is derived from an EMBL/GenBank/DDBJ whole genome shotgun (WGS) entry which is preliminary data.</text>
</comment>
<keyword evidence="3" id="KW-1185">Reference proteome</keyword>
<evidence type="ECO:0000259" key="1">
    <source>
        <dbReference type="Pfam" id="PF01590"/>
    </source>
</evidence>
<dbReference type="InterPro" id="IPR003018">
    <property type="entry name" value="GAF"/>
</dbReference>
<organism evidence="2 3">
    <name type="scientific">Paenibacillus plantiphilus</name>
    <dbReference type="NCBI Taxonomy" id="2905650"/>
    <lineage>
        <taxon>Bacteria</taxon>
        <taxon>Bacillati</taxon>
        <taxon>Bacillota</taxon>
        <taxon>Bacilli</taxon>
        <taxon>Bacillales</taxon>
        <taxon>Paenibacillaceae</taxon>
        <taxon>Paenibacillus</taxon>
    </lineage>
</organism>
<evidence type="ECO:0000313" key="3">
    <source>
        <dbReference type="Proteomes" id="UP000838686"/>
    </source>
</evidence>
<gene>
    <name evidence="2" type="ORF">PAECIP111893_04216</name>
</gene>
<dbReference type="EMBL" id="CAKMMF010000027">
    <property type="protein sequence ID" value="CAH1216965.1"/>
    <property type="molecule type" value="Genomic_DNA"/>
</dbReference>
<sequence>MNLLFERLSSLTGIRDIAYHEMKSGRLSPVLKTNTDVLGVEKWKGVHAQNPVYIEHDQLLTELVRQPRSLAVQDVKNDPRSAEEFFLFGIDSILILPVMKGTNVQGIVVAASIGELHEFTEEEIREAERLLEQYNDIF</sequence>